<sequence length="71" mass="7481">MIALKAGIPAENLTIALEPECAAIYCSQLTLQQLEIDGDGGKLQYIAAPGSVLMLVDMGGYKALNSLLIML</sequence>
<keyword evidence="2" id="KW-1185">Reference proteome</keyword>
<name>A0A9D4NCE0_DREPO</name>
<protein>
    <submittedName>
        <fullName evidence="1">Uncharacterized protein</fullName>
    </submittedName>
</protein>
<dbReference type="Proteomes" id="UP000828390">
    <property type="component" value="Unassembled WGS sequence"/>
</dbReference>
<reference evidence="1" key="1">
    <citation type="journal article" date="2019" name="bioRxiv">
        <title>The Genome of the Zebra Mussel, Dreissena polymorpha: A Resource for Invasive Species Research.</title>
        <authorList>
            <person name="McCartney M.A."/>
            <person name="Auch B."/>
            <person name="Kono T."/>
            <person name="Mallez S."/>
            <person name="Zhang Y."/>
            <person name="Obille A."/>
            <person name="Becker A."/>
            <person name="Abrahante J.E."/>
            <person name="Garbe J."/>
            <person name="Badalamenti J.P."/>
            <person name="Herman A."/>
            <person name="Mangelson H."/>
            <person name="Liachko I."/>
            <person name="Sullivan S."/>
            <person name="Sone E.D."/>
            <person name="Koren S."/>
            <person name="Silverstein K.A.T."/>
            <person name="Beckman K.B."/>
            <person name="Gohl D.M."/>
        </authorList>
    </citation>
    <scope>NUCLEOTIDE SEQUENCE</scope>
    <source>
        <strain evidence="1">Duluth1</strain>
        <tissue evidence="1">Whole animal</tissue>
    </source>
</reference>
<gene>
    <name evidence="1" type="ORF">DPMN_017960</name>
</gene>
<dbReference type="EMBL" id="JAIWYP010000001">
    <property type="protein sequence ID" value="KAH3893808.1"/>
    <property type="molecule type" value="Genomic_DNA"/>
</dbReference>
<accession>A0A9D4NCE0</accession>
<reference evidence="1" key="2">
    <citation type="submission" date="2020-11" db="EMBL/GenBank/DDBJ databases">
        <authorList>
            <person name="McCartney M.A."/>
            <person name="Auch B."/>
            <person name="Kono T."/>
            <person name="Mallez S."/>
            <person name="Becker A."/>
            <person name="Gohl D.M."/>
            <person name="Silverstein K.A.T."/>
            <person name="Koren S."/>
            <person name="Bechman K.B."/>
            <person name="Herman A."/>
            <person name="Abrahante J.E."/>
            <person name="Garbe J."/>
        </authorList>
    </citation>
    <scope>NUCLEOTIDE SEQUENCE</scope>
    <source>
        <strain evidence="1">Duluth1</strain>
        <tissue evidence="1">Whole animal</tissue>
    </source>
</reference>
<comment type="caution">
    <text evidence="1">The sequence shown here is derived from an EMBL/GenBank/DDBJ whole genome shotgun (WGS) entry which is preliminary data.</text>
</comment>
<organism evidence="1 2">
    <name type="scientific">Dreissena polymorpha</name>
    <name type="common">Zebra mussel</name>
    <name type="synonym">Mytilus polymorpha</name>
    <dbReference type="NCBI Taxonomy" id="45954"/>
    <lineage>
        <taxon>Eukaryota</taxon>
        <taxon>Metazoa</taxon>
        <taxon>Spiralia</taxon>
        <taxon>Lophotrochozoa</taxon>
        <taxon>Mollusca</taxon>
        <taxon>Bivalvia</taxon>
        <taxon>Autobranchia</taxon>
        <taxon>Heteroconchia</taxon>
        <taxon>Euheterodonta</taxon>
        <taxon>Imparidentia</taxon>
        <taxon>Neoheterodontei</taxon>
        <taxon>Myida</taxon>
        <taxon>Dreissenoidea</taxon>
        <taxon>Dreissenidae</taxon>
        <taxon>Dreissena</taxon>
    </lineage>
</organism>
<evidence type="ECO:0000313" key="1">
    <source>
        <dbReference type="EMBL" id="KAH3893808.1"/>
    </source>
</evidence>
<evidence type="ECO:0000313" key="2">
    <source>
        <dbReference type="Proteomes" id="UP000828390"/>
    </source>
</evidence>
<proteinExistence type="predicted"/>
<dbReference type="AlphaFoldDB" id="A0A9D4NCE0"/>